<evidence type="ECO:0000256" key="1">
    <source>
        <dbReference type="SAM" id="MobiDB-lite"/>
    </source>
</evidence>
<name>A0A066V8R8_TILAU</name>
<evidence type="ECO:0000313" key="2">
    <source>
        <dbReference type="EMBL" id="KDN38142.1"/>
    </source>
</evidence>
<feature type="region of interest" description="Disordered" evidence="1">
    <location>
        <begin position="165"/>
        <end position="184"/>
    </location>
</feature>
<dbReference type="RefSeq" id="XP_013240607.1">
    <property type="nucleotide sequence ID" value="XM_013385153.1"/>
</dbReference>
<accession>A0A066V8R8</accession>
<dbReference type="HOGENOM" id="CLU_847818_0_0_1"/>
<organism evidence="2 3">
    <name type="scientific">Tilletiaria anomala (strain ATCC 24038 / CBS 436.72 / UBC 951)</name>
    <dbReference type="NCBI Taxonomy" id="1037660"/>
    <lineage>
        <taxon>Eukaryota</taxon>
        <taxon>Fungi</taxon>
        <taxon>Dikarya</taxon>
        <taxon>Basidiomycota</taxon>
        <taxon>Ustilaginomycotina</taxon>
        <taxon>Exobasidiomycetes</taxon>
        <taxon>Georgefischeriales</taxon>
        <taxon>Tilletiariaceae</taxon>
        <taxon>Tilletiaria</taxon>
    </lineage>
</organism>
<proteinExistence type="predicted"/>
<feature type="region of interest" description="Disordered" evidence="1">
    <location>
        <begin position="204"/>
        <end position="229"/>
    </location>
</feature>
<dbReference type="GeneID" id="25267071"/>
<protein>
    <submittedName>
        <fullName evidence="2">Uncharacterized protein</fullName>
    </submittedName>
</protein>
<dbReference type="AlphaFoldDB" id="A0A066V8R8"/>
<sequence>MPYVVGRTILQRRTTHICDPEIAFSVRQPGVLGSCMLLALRVDDAAINQHPHQHLRRESMITTLMTHHISSVEYEVPCSSSTNCTITVHGEHSTSGKLMTSYESEQLSKPGCSKMTMAASPGRSCLFYLLGKPALSLRKAQFPSRLPAPVVTARGLRIKDSQGRERNIIPNPSAGTGAAQSEANQVRYEKGREAAGLNCAKCGTSSGKTSGDIDAKHKVPGRSPESSSIRAQHPNWALLASAAIFTMGVAWYSAENLLPTSGTAPMHLPSLHVQALPSSRARLLRVTSDARGVTSAITLEPEGGGAWRNDGTASVMEMETIGKGQAVL</sequence>
<comment type="caution">
    <text evidence="2">The sequence shown here is derived from an EMBL/GenBank/DDBJ whole genome shotgun (WGS) entry which is preliminary data.</text>
</comment>
<dbReference type="Proteomes" id="UP000027361">
    <property type="component" value="Unassembled WGS sequence"/>
</dbReference>
<reference evidence="2 3" key="1">
    <citation type="submission" date="2014-05" db="EMBL/GenBank/DDBJ databases">
        <title>Draft genome sequence of a rare smut relative, Tilletiaria anomala UBC 951.</title>
        <authorList>
            <consortium name="DOE Joint Genome Institute"/>
            <person name="Toome M."/>
            <person name="Kuo A."/>
            <person name="Henrissat B."/>
            <person name="Lipzen A."/>
            <person name="Tritt A."/>
            <person name="Yoshinaga Y."/>
            <person name="Zane M."/>
            <person name="Barry K."/>
            <person name="Grigoriev I.V."/>
            <person name="Spatafora J.W."/>
            <person name="Aimea M.C."/>
        </authorList>
    </citation>
    <scope>NUCLEOTIDE SEQUENCE [LARGE SCALE GENOMIC DNA]</scope>
    <source>
        <strain evidence="2 3">UBC 951</strain>
    </source>
</reference>
<evidence type="ECO:0000313" key="3">
    <source>
        <dbReference type="Proteomes" id="UP000027361"/>
    </source>
</evidence>
<dbReference type="EMBL" id="JMSN01000123">
    <property type="protein sequence ID" value="KDN38142.1"/>
    <property type="molecule type" value="Genomic_DNA"/>
</dbReference>
<gene>
    <name evidence="2" type="ORF">K437DRAFT_29190</name>
</gene>
<dbReference type="InParanoid" id="A0A066V8R8"/>
<keyword evidence="3" id="KW-1185">Reference proteome</keyword>